<dbReference type="Pfam" id="PF13231">
    <property type="entry name" value="PMT_2"/>
    <property type="match status" value="1"/>
</dbReference>
<feature type="transmembrane region" description="Helical" evidence="8">
    <location>
        <begin position="12"/>
        <end position="31"/>
    </location>
</feature>
<dbReference type="InterPro" id="IPR038731">
    <property type="entry name" value="RgtA/B/C-like"/>
</dbReference>
<evidence type="ECO:0000313" key="10">
    <source>
        <dbReference type="EMBL" id="KKR42525.1"/>
    </source>
</evidence>
<feature type="transmembrane region" description="Helical" evidence="8">
    <location>
        <begin position="297"/>
        <end position="315"/>
    </location>
</feature>
<dbReference type="GO" id="GO:0005886">
    <property type="term" value="C:plasma membrane"/>
    <property type="evidence" value="ECO:0007669"/>
    <property type="project" value="UniProtKB-SubCell"/>
</dbReference>
<sequence length="493" mass="58103">MNTGRFERTLKFGVFALVTLLFTYKLDYHYFFTDEILYVQRGIEQFSGIFGDTLQVPPLPKYFAGLLYKIVGNNLGLLRLPYAVMGIISAYIIYRIIKREYNSYYGLIGALLYSTSRIILDATRMVMLEPMLHLFWLLFLYYHYEIFLEVKRKYVYLIAGVFLGLSLSVKLTSLVLLPLVFIGFLLQRRTKRVPISTAIKNYVLMLAAASGVILLTYVHFIYKEGIFIAISDTIKAVKSAYLSKSAEGKRHVIGNNVYEKSPWWTYIFYFIQYNGVIRMLVFVLLTVLAFFRKKLYVLYWGMFLLFILVFHQFSGVKNVRYISSIEIPLVVLSVAGLNFLFQRFGKSKYFLSLAILVGIFLIYRQLSYLRNLQYTEYLGLYRYFKNETSDFTLFKRMYIFGSVRSIRYYRDTAPNGDMILWRRDYELMCPEFDNFDFFAFDSEELAMEPTNTLYKYVKANEEHFERVREIKDMVVYKKLGPFKSVFDCSQVSK</sequence>
<keyword evidence="4 10" id="KW-0808">Transferase</keyword>
<reference evidence="10 11" key="1">
    <citation type="journal article" date="2015" name="Nature">
        <title>rRNA introns, odd ribosomes, and small enigmatic genomes across a large radiation of phyla.</title>
        <authorList>
            <person name="Brown C.T."/>
            <person name="Hug L.A."/>
            <person name="Thomas B.C."/>
            <person name="Sharon I."/>
            <person name="Castelle C.J."/>
            <person name="Singh A."/>
            <person name="Wilkins M.J."/>
            <person name="Williams K.H."/>
            <person name="Banfield J.F."/>
        </authorList>
    </citation>
    <scope>NUCLEOTIDE SEQUENCE [LARGE SCALE GENOMIC DNA]</scope>
</reference>
<comment type="subcellular location">
    <subcellularLocation>
        <location evidence="1">Cell membrane</location>
        <topology evidence="1">Multi-pass membrane protein</topology>
    </subcellularLocation>
</comment>
<evidence type="ECO:0000256" key="4">
    <source>
        <dbReference type="ARBA" id="ARBA00022679"/>
    </source>
</evidence>
<feature type="transmembrane region" description="Helical" evidence="8">
    <location>
        <begin position="202"/>
        <end position="222"/>
    </location>
</feature>
<feature type="domain" description="Glycosyltransferase RgtA/B/C/D-like" evidence="9">
    <location>
        <begin position="56"/>
        <end position="208"/>
    </location>
</feature>
<keyword evidence="2" id="KW-1003">Cell membrane</keyword>
<dbReference type="Proteomes" id="UP000034215">
    <property type="component" value="Unassembled WGS sequence"/>
</dbReference>
<evidence type="ECO:0000256" key="3">
    <source>
        <dbReference type="ARBA" id="ARBA00022676"/>
    </source>
</evidence>
<dbReference type="InterPro" id="IPR050297">
    <property type="entry name" value="LipidA_mod_glycosyltrf_83"/>
</dbReference>
<dbReference type="GO" id="GO:0016763">
    <property type="term" value="F:pentosyltransferase activity"/>
    <property type="evidence" value="ECO:0007669"/>
    <property type="project" value="TreeGrafter"/>
</dbReference>
<keyword evidence="5 8" id="KW-0812">Transmembrane</keyword>
<evidence type="ECO:0000256" key="6">
    <source>
        <dbReference type="ARBA" id="ARBA00022989"/>
    </source>
</evidence>
<keyword evidence="7 8" id="KW-0472">Membrane</keyword>
<dbReference type="GO" id="GO:0009103">
    <property type="term" value="P:lipopolysaccharide biosynthetic process"/>
    <property type="evidence" value="ECO:0007669"/>
    <property type="project" value="UniProtKB-ARBA"/>
</dbReference>
<dbReference type="EMBL" id="LBYA01000021">
    <property type="protein sequence ID" value="KKR42525.1"/>
    <property type="molecule type" value="Genomic_DNA"/>
</dbReference>
<feature type="transmembrane region" description="Helical" evidence="8">
    <location>
        <begin position="118"/>
        <end position="142"/>
    </location>
</feature>
<dbReference type="AlphaFoldDB" id="A0A0G0T5V3"/>
<gene>
    <name evidence="10" type="ORF">UT76_C0021G0024</name>
</gene>
<evidence type="ECO:0000256" key="2">
    <source>
        <dbReference type="ARBA" id="ARBA00022475"/>
    </source>
</evidence>
<comment type="caution">
    <text evidence="10">The sequence shown here is derived from an EMBL/GenBank/DDBJ whole genome shotgun (WGS) entry which is preliminary data.</text>
</comment>
<feature type="transmembrane region" description="Helical" evidence="8">
    <location>
        <begin position="348"/>
        <end position="366"/>
    </location>
</feature>
<keyword evidence="6 8" id="KW-1133">Transmembrane helix</keyword>
<protein>
    <submittedName>
        <fullName evidence="10">Glycosyl transferase family 39</fullName>
    </submittedName>
</protein>
<dbReference type="PANTHER" id="PTHR33908:SF3">
    <property type="entry name" value="UNDECAPRENYL PHOSPHATE-ALPHA-4-AMINO-4-DEOXY-L-ARABINOSE ARABINOSYL TRANSFERASE"/>
    <property type="match status" value="1"/>
</dbReference>
<evidence type="ECO:0000256" key="1">
    <source>
        <dbReference type="ARBA" id="ARBA00004651"/>
    </source>
</evidence>
<feature type="transmembrane region" description="Helical" evidence="8">
    <location>
        <begin position="154"/>
        <end position="181"/>
    </location>
</feature>
<proteinExistence type="predicted"/>
<feature type="transmembrane region" description="Helical" evidence="8">
    <location>
        <begin position="266"/>
        <end position="290"/>
    </location>
</feature>
<evidence type="ECO:0000256" key="8">
    <source>
        <dbReference type="SAM" id="Phobius"/>
    </source>
</evidence>
<evidence type="ECO:0000313" key="11">
    <source>
        <dbReference type="Proteomes" id="UP000034215"/>
    </source>
</evidence>
<name>A0A0G0T5V3_9BACT</name>
<dbReference type="GO" id="GO:0010041">
    <property type="term" value="P:response to iron(III) ion"/>
    <property type="evidence" value="ECO:0007669"/>
    <property type="project" value="TreeGrafter"/>
</dbReference>
<feature type="transmembrane region" description="Helical" evidence="8">
    <location>
        <begin position="321"/>
        <end position="341"/>
    </location>
</feature>
<evidence type="ECO:0000259" key="9">
    <source>
        <dbReference type="Pfam" id="PF13231"/>
    </source>
</evidence>
<evidence type="ECO:0000256" key="7">
    <source>
        <dbReference type="ARBA" id="ARBA00023136"/>
    </source>
</evidence>
<dbReference type="PANTHER" id="PTHR33908">
    <property type="entry name" value="MANNOSYLTRANSFERASE YKCB-RELATED"/>
    <property type="match status" value="1"/>
</dbReference>
<organism evidence="10 11">
    <name type="scientific">Candidatus Woesebacteria bacterium GW2011_GWB1_40_12</name>
    <dbReference type="NCBI Taxonomy" id="1618576"/>
    <lineage>
        <taxon>Bacteria</taxon>
        <taxon>Candidatus Woeseibacteriota</taxon>
    </lineage>
</organism>
<accession>A0A0G0T5V3</accession>
<feature type="transmembrane region" description="Helical" evidence="8">
    <location>
        <begin position="80"/>
        <end position="97"/>
    </location>
</feature>
<keyword evidence="3" id="KW-0328">Glycosyltransferase</keyword>
<evidence type="ECO:0000256" key="5">
    <source>
        <dbReference type="ARBA" id="ARBA00022692"/>
    </source>
</evidence>